<keyword evidence="8" id="KW-1278">Translocase</keyword>
<dbReference type="GO" id="GO:0005524">
    <property type="term" value="F:ATP binding"/>
    <property type="evidence" value="ECO:0007669"/>
    <property type="project" value="UniProtKB-KW"/>
</dbReference>
<name>A0A537IJL5_9BACT</name>
<keyword evidence="6" id="KW-0547">Nucleotide-binding</keyword>
<dbReference type="SMART" id="SM00382">
    <property type="entry name" value="AAA"/>
    <property type="match status" value="1"/>
</dbReference>
<evidence type="ECO:0000256" key="3">
    <source>
        <dbReference type="ARBA" id="ARBA00022448"/>
    </source>
</evidence>
<evidence type="ECO:0000256" key="2">
    <source>
        <dbReference type="ARBA" id="ARBA00005417"/>
    </source>
</evidence>
<protein>
    <submittedName>
        <fullName evidence="11">ABC transporter ATP-binding protein</fullName>
    </submittedName>
</protein>
<reference evidence="11 12" key="1">
    <citation type="journal article" date="2019" name="Nat. Microbiol.">
        <title>Mediterranean grassland soil C-N compound turnover is dependent on rainfall and depth, and is mediated by genomically divergent microorganisms.</title>
        <authorList>
            <person name="Diamond S."/>
            <person name="Andeer P.F."/>
            <person name="Li Z."/>
            <person name="Crits-Christoph A."/>
            <person name="Burstein D."/>
            <person name="Anantharaman K."/>
            <person name="Lane K.R."/>
            <person name="Thomas B.C."/>
            <person name="Pan C."/>
            <person name="Northen T.R."/>
            <person name="Banfield J.F."/>
        </authorList>
    </citation>
    <scope>NUCLEOTIDE SEQUENCE [LARGE SCALE GENOMIC DNA]</scope>
    <source>
        <strain evidence="11">NP_8</strain>
    </source>
</reference>
<evidence type="ECO:0000259" key="10">
    <source>
        <dbReference type="PROSITE" id="PS50893"/>
    </source>
</evidence>
<dbReference type="Proteomes" id="UP000318834">
    <property type="component" value="Unassembled WGS sequence"/>
</dbReference>
<keyword evidence="5" id="KW-0997">Cell inner membrane</keyword>
<dbReference type="Pfam" id="PF08352">
    <property type="entry name" value="oligo_HPY"/>
    <property type="match status" value="1"/>
</dbReference>
<evidence type="ECO:0000256" key="7">
    <source>
        <dbReference type="ARBA" id="ARBA00022840"/>
    </source>
</evidence>
<sequence>MTDVVLEASGLRVYYNTRRGPVKAVDGISFEMNRGETLGVVGETGCGKSTLGKSILGVLPPGTTVEGELRFLGKDLASLPREELRKIRGKEIALIFQDPMTRLDPLFTIEDHFVETIRAHEDVSKTEAIERAVKALASMGIPESRLKHYPHEFSGGMRQRIMIAMSLVMNPKLLIADEPTTSLDVIVEAQILEILEDLRRVYKMSLVLITHNLGIVAEVCDRLAVMYAGKFVELGGVRDVFRTPVHPYTQALLASTIHLESKELFSIDGLPPDLVDPPPACRFHPRCTYAQEICRTEEPAWVEYRPGHFAACHFGKDFL</sequence>
<dbReference type="InterPro" id="IPR050388">
    <property type="entry name" value="ABC_Ni/Peptide_Import"/>
</dbReference>
<dbReference type="Gene3D" id="3.40.50.300">
    <property type="entry name" value="P-loop containing nucleotide triphosphate hydrolases"/>
    <property type="match status" value="1"/>
</dbReference>
<dbReference type="EMBL" id="VBAP01000110">
    <property type="protein sequence ID" value="TMI71503.1"/>
    <property type="molecule type" value="Genomic_DNA"/>
</dbReference>
<keyword evidence="4" id="KW-1003">Cell membrane</keyword>
<dbReference type="NCBIfam" id="TIGR01727">
    <property type="entry name" value="oligo_HPY"/>
    <property type="match status" value="1"/>
</dbReference>
<dbReference type="Pfam" id="PF00005">
    <property type="entry name" value="ABC_tran"/>
    <property type="match status" value="1"/>
</dbReference>
<dbReference type="GO" id="GO:0005886">
    <property type="term" value="C:plasma membrane"/>
    <property type="evidence" value="ECO:0007669"/>
    <property type="project" value="UniProtKB-SubCell"/>
</dbReference>
<dbReference type="InterPro" id="IPR027417">
    <property type="entry name" value="P-loop_NTPase"/>
</dbReference>
<evidence type="ECO:0000256" key="4">
    <source>
        <dbReference type="ARBA" id="ARBA00022475"/>
    </source>
</evidence>
<dbReference type="PROSITE" id="PS50893">
    <property type="entry name" value="ABC_TRANSPORTER_2"/>
    <property type="match status" value="1"/>
</dbReference>
<comment type="similarity">
    <text evidence="2">Belongs to the ABC transporter superfamily.</text>
</comment>
<dbReference type="GO" id="GO:0015833">
    <property type="term" value="P:peptide transport"/>
    <property type="evidence" value="ECO:0007669"/>
    <property type="project" value="InterPro"/>
</dbReference>
<dbReference type="GO" id="GO:0016887">
    <property type="term" value="F:ATP hydrolysis activity"/>
    <property type="evidence" value="ECO:0007669"/>
    <property type="project" value="InterPro"/>
</dbReference>
<dbReference type="InterPro" id="IPR003439">
    <property type="entry name" value="ABC_transporter-like_ATP-bd"/>
</dbReference>
<dbReference type="FunFam" id="3.40.50.300:FF:000016">
    <property type="entry name" value="Oligopeptide ABC transporter ATP-binding component"/>
    <property type="match status" value="1"/>
</dbReference>
<feature type="domain" description="ABC transporter" evidence="10">
    <location>
        <begin position="6"/>
        <end position="253"/>
    </location>
</feature>
<accession>A0A537IJL5</accession>
<comment type="caution">
    <text evidence="11">The sequence shown here is derived from an EMBL/GenBank/DDBJ whole genome shotgun (WGS) entry which is preliminary data.</text>
</comment>
<dbReference type="InterPro" id="IPR003593">
    <property type="entry name" value="AAA+_ATPase"/>
</dbReference>
<keyword evidence="9" id="KW-0472">Membrane</keyword>
<keyword evidence="3" id="KW-0813">Transport</keyword>
<evidence type="ECO:0000256" key="8">
    <source>
        <dbReference type="ARBA" id="ARBA00022967"/>
    </source>
</evidence>
<evidence type="ECO:0000313" key="12">
    <source>
        <dbReference type="Proteomes" id="UP000318834"/>
    </source>
</evidence>
<dbReference type="InterPro" id="IPR017871">
    <property type="entry name" value="ABC_transporter-like_CS"/>
</dbReference>
<evidence type="ECO:0000256" key="6">
    <source>
        <dbReference type="ARBA" id="ARBA00022741"/>
    </source>
</evidence>
<organism evidence="11 12">
    <name type="scientific">Candidatus Segetimicrobium genomatis</name>
    <dbReference type="NCBI Taxonomy" id="2569760"/>
    <lineage>
        <taxon>Bacteria</taxon>
        <taxon>Bacillati</taxon>
        <taxon>Candidatus Sysuimicrobiota</taxon>
        <taxon>Candidatus Sysuimicrobiia</taxon>
        <taxon>Candidatus Sysuimicrobiales</taxon>
        <taxon>Candidatus Segetimicrobiaceae</taxon>
        <taxon>Candidatus Segetimicrobium</taxon>
    </lineage>
</organism>
<gene>
    <name evidence="11" type="ORF">E6H05_12480</name>
</gene>
<evidence type="ECO:0000313" key="11">
    <source>
        <dbReference type="EMBL" id="TMI71503.1"/>
    </source>
</evidence>
<comment type="subcellular location">
    <subcellularLocation>
        <location evidence="1">Cell membrane</location>
        <topology evidence="1">Peripheral membrane protein</topology>
    </subcellularLocation>
</comment>
<evidence type="ECO:0000256" key="1">
    <source>
        <dbReference type="ARBA" id="ARBA00004202"/>
    </source>
</evidence>
<dbReference type="CDD" id="cd03257">
    <property type="entry name" value="ABC_NikE_OppD_transporters"/>
    <property type="match status" value="1"/>
</dbReference>
<dbReference type="AlphaFoldDB" id="A0A537IJL5"/>
<proteinExistence type="inferred from homology"/>
<dbReference type="PANTHER" id="PTHR43297">
    <property type="entry name" value="OLIGOPEPTIDE TRANSPORT ATP-BINDING PROTEIN APPD"/>
    <property type="match status" value="1"/>
</dbReference>
<dbReference type="InterPro" id="IPR013563">
    <property type="entry name" value="Oligopep_ABC_C"/>
</dbReference>
<evidence type="ECO:0000256" key="9">
    <source>
        <dbReference type="ARBA" id="ARBA00023136"/>
    </source>
</evidence>
<dbReference type="PROSITE" id="PS00211">
    <property type="entry name" value="ABC_TRANSPORTER_1"/>
    <property type="match status" value="1"/>
</dbReference>
<keyword evidence="7 11" id="KW-0067">ATP-binding</keyword>
<dbReference type="SUPFAM" id="SSF52540">
    <property type="entry name" value="P-loop containing nucleoside triphosphate hydrolases"/>
    <property type="match status" value="1"/>
</dbReference>
<evidence type="ECO:0000256" key="5">
    <source>
        <dbReference type="ARBA" id="ARBA00022519"/>
    </source>
</evidence>
<dbReference type="PANTHER" id="PTHR43297:SF14">
    <property type="entry name" value="ATPASE AAA-TYPE CORE DOMAIN-CONTAINING PROTEIN"/>
    <property type="match status" value="1"/>
</dbReference>